<dbReference type="AlphaFoldDB" id="A0A7W9NK94"/>
<dbReference type="SMART" id="SM00852">
    <property type="entry name" value="MoCF_biosynth"/>
    <property type="match status" value="1"/>
</dbReference>
<keyword evidence="5" id="KW-0460">Magnesium</keyword>
<comment type="pathway">
    <text evidence="5">Cofactor biosynthesis; molybdopterin biosynthesis.</text>
</comment>
<dbReference type="InterPro" id="IPR001453">
    <property type="entry name" value="MoaB/Mog_dom"/>
</dbReference>
<evidence type="ECO:0000259" key="6">
    <source>
        <dbReference type="SMART" id="SM00852"/>
    </source>
</evidence>
<evidence type="ECO:0000313" key="7">
    <source>
        <dbReference type="EMBL" id="MBB5895028.1"/>
    </source>
</evidence>
<comment type="function">
    <text evidence="1 5">Catalyzes the insertion of molybdate into adenylated molybdopterin with the concomitant release of AMP.</text>
</comment>
<comment type="catalytic activity">
    <reaction evidence="4">
        <text>adenylyl-molybdopterin + molybdate = Mo-molybdopterin + AMP + H(+)</text>
        <dbReference type="Rhea" id="RHEA:35047"/>
        <dbReference type="ChEBI" id="CHEBI:15378"/>
        <dbReference type="ChEBI" id="CHEBI:36264"/>
        <dbReference type="ChEBI" id="CHEBI:62727"/>
        <dbReference type="ChEBI" id="CHEBI:71302"/>
        <dbReference type="ChEBI" id="CHEBI:456215"/>
        <dbReference type="EC" id="2.10.1.1"/>
    </reaction>
</comment>
<keyword evidence="5" id="KW-0479">Metal-binding</keyword>
<comment type="cofactor">
    <cofactor evidence="5">
        <name>Mg(2+)</name>
        <dbReference type="ChEBI" id="CHEBI:18420"/>
    </cofactor>
</comment>
<evidence type="ECO:0000313" key="8">
    <source>
        <dbReference type="Proteomes" id="UP000585638"/>
    </source>
</evidence>
<dbReference type="SUPFAM" id="SSF63882">
    <property type="entry name" value="MoeA N-terminal region -like"/>
    <property type="match status" value="1"/>
</dbReference>
<proteinExistence type="inferred from homology"/>
<name>A0A7W9NK94_9PSEU</name>
<dbReference type="Proteomes" id="UP000585638">
    <property type="component" value="Unassembled WGS sequence"/>
</dbReference>
<dbReference type="EC" id="2.10.1.1" evidence="5"/>
<dbReference type="RefSeq" id="WP_184866865.1">
    <property type="nucleotide sequence ID" value="NZ_BAAAWY010000010.1"/>
</dbReference>
<feature type="domain" description="MoaB/Mog" evidence="6">
    <location>
        <begin position="180"/>
        <end position="316"/>
    </location>
</feature>
<dbReference type="PANTHER" id="PTHR10192">
    <property type="entry name" value="MOLYBDOPTERIN BIOSYNTHESIS PROTEIN"/>
    <property type="match status" value="1"/>
</dbReference>
<dbReference type="CDD" id="cd00887">
    <property type="entry name" value="MoeA"/>
    <property type="match status" value="1"/>
</dbReference>
<comment type="caution">
    <text evidence="7">The sequence shown here is derived from an EMBL/GenBank/DDBJ whole genome shotgun (WGS) entry which is preliminary data.</text>
</comment>
<evidence type="ECO:0000256" key="4">
    <source>
        <dbReference type="ARBA" id="ARBA00047317"/>
    </source>
</evidence>
<dbReference type="Pfam" id="PF00994">
    <property type="entry name" value="MoCF_biosynth"/>
    <property type="match status" value="1"/>
</dbReference>
<dbReference type="GO" id="GO:0006777">
    <property type="term" value="P:Mo-molybdopterin cofactor biosynthetic process"/>
    <property type="evidence" value="ECO:0007669"/>
    <property type="project" value="UniProtKB-UniRule"/>
</dbReference>
<sequence length="390" mass="40041">MTTGWAEARQAARDAAEPLETITVTLHEALGLALTEHLPALVPLPLCDTSAMDGYAVRGPGPWTIVGRRLAGPCSSAAALEPGQAFEIATGAPVPVGTEAVLPVELSIVDGAPGTHDAESPGRTVSGVLPAKNHIRRRGEDVPRGRRILQAGTVVTPAVLGLAASVGYDNLRVHRRPRVRVVVSGDELLTTGLPTLGQVRDAIGPLLPGLITAAGGELVDTQFAADRAGALSEALACDDVDVVAVCGSTSTGPADHLRPVLGAQKADILVDGVACRPGHPQLLATLPDGRHVVGLPGNPFAALAAGHTLLAPLLNGLAGRSPKAPLTGRLRGRIAARDRETRLVPAVRTDDALVPVGRDRAGSLWGAAMADVLAVVPPQWTGPEVEVLPL</sequence>
<dbReference type="Gene3D" id="3.90.105.10">
    <property type="entry name" value="Molybdopterin biosynthesis moea protein, domain 2"/>
    <property type="match status" value="1"/>
</dbReference>
<evidence type="ECO:0000256" key="5">
    <source>
        <dbReference type="RuleBase" id="RU365090"/>
    </source>
</evidence>
<organism evidence="7 8">
    <name type="scientific">Kutzneria kofuensis</name>
    <dbReference type="NCBI Taxonomy" id="103725"/>
    <lineage>
        <taxon>Bacteria</taxon>
        <taxon>Bacillati</taxon>
        <taxon>Actinomycetota</taxon>
        <taxon>Actinomycetes</taxon>
        <taxon>Pseudonocardiales</taxon>
        <taxon>Pseudonocardiaceae</taxon>
        <taxon>Kutzneria</taxon>
    </lineage>
</organism>
<dbReference type="GO" id="GO:0061599">
    <property type="term" value="F:molybdopterin molybdotransferase activity"/>
    <property type="evidence" value="ECO:0007669"/>
    <property type="project" value="UniProtKB-UniRule"/>
</dbReference>
<dbReference type="SUPFAM" id="SSF53218">
    <property type="entry name" value="Molybdenum cofactor biosynthesis proteins"/>
    <property type="match status" value="1"/>
</dbReference>
<keyword evidence="3 5" id="KW-0500">Molybdenum</keyword>
<dbReference type="EMBL" id="JACHIR010000001">
    <property type="protein sequence ID" value="MBB5895028.1"/>
    <property type="molecule type" value="Genomic_DNA"/>
</dbReference>
<dbReference type="InterPro" id="IPR036688">
    <property type="entry name" value="MoeA_C_domain_IV_sf"/>
</dbReference>
<dbReference type="GO" id="GO:0005829">
    <property type="term" value="C:cytosol"/>
    <property type="evidence" value="ECO:0007669"/>
    <property type="project" value="TreeGrafter"/>
</dbReference>
<gene>
    <name evidence="7" type="ORF">BJ998_006224</name>
</gene>
<dbReference type="Pfam" id="PF03453">
    <property type="entry name" value="MoeA_N"/>
    <property type="match status" value="1"/>
</dbReference>
<dbReference type="PANTHER" id="PTHR10192:SF5">
    <property type="entry name" value="GEPHYRIN"/>
    <property type="match status" value="1"/>
</dbReference>
<comment type="similarity">
    <text evidence="2 5">Belongs to the MoeA family.</text>
</comment>
<dbReference type="UniPathway" id="UPA00344"/>
<keyword evidence="8" id="KW-1185">Reference proteome</keyword>
<keyword evidence="5" id="KW-0501">Molybdenum cofactor biosynthesis</keyword>
<dbReference type="GO" id="GO:0046872">
    <property type="term" value="F:metal ion binding"/>
    <property type="evidence" value="ECO:0007669"/>
    <property type="project" value="UniProtKB-UniRule"/>
</dbReference>
<keyword evidence="5 7" id="KW-0808">Transferase</keyword>
<evidence type="ECO:0000256" key="1">
    <source>
        <dbReference type="ARBA" id="ARBA00002901"/>
    </source>
</evidence>
<protein>
    <recommendedName>
        <fullName evidence="5">Molybdopterin molybdenumtransferase</fullName>
        <ecNumber evidence="5">2.10.1.1</ecNumber>
    </recommendedName>
</protein>
<evidence type="ECO:0000256" key="3">
    <source>
        <dbReference type="ARBA" id="ARBA00022505"/>
    </source>
</evidence>
<dbReference type="Gene3D" id="2.40.340.10">
    <property type="entry name" value="MoeA, C-terminal, domain IV"/>
    <property type="match status" value="1"/>
</dbReference>
<dbReference type="InterPro" id="IPR036425">
    <property type="entry name" value="MoaB/Mog-like_dom_sf"/>
</dbReference>
<accession>A0A7W9NK94</accession>
<dbReference type="Gene3D" id="2.170.190.11">
    <property type="entry name" value="Molybdopterin biosynthesis moea protein, domain 3"/>
    <property type="match status" value="1"/>
</dbReference>
<dbReference type="InterPro" id="IPR036135">
    <property type="entry name" value="MoeA_linker/N_sf"/>
</dbReference>
<reference evidence="7 8" key="1">
    <citation type="submission" date="2020-08" db="EMBL/GenBank/DDBJ databases">
        <title>Sequencing the genomes of 1000 actinobacteria strains.</title>
        <authorList>
            <person name="Klenk H.-P."/>
        </authorList>
    </citation>
    <scope>NUCLEOTIDE SEQUENCE [LARGE SCALE GENOMIC DNA]</scope>
    <source>
        <strain evidence="7 8">DSM 43851</strain>
    </source>
</reference>
<evidence type="ECO:0000256" key="2">
    <source>
        <dbReference type="ARBA" id="ARBA00010763"/>
    </source>
</evidence>
<dbReference type="Gene3D" id="3.40.980.10">
    <property type="entry name" value="MoaB/Mog-like domain"/>
    <property type="match status" value="1"/>
</dbReference>
<dbReference type="InterPro" id="IPR038987">
    <property type="entry name" value="MoeA-like"/>
</dbReference>
<dbReference type="InterPro" id="IPR005110">
    <property type="entry name" value="MoeA_linker/N"/>
</dbReference>